<protein>
    <recommendedName>
        <fullName evidence="2">Xylanolytic transcriptional activator regulatory domain-containing protein</fullName>
    </recommendedName>
</protein>
<dbReference type="AlphaFoldDB" id="A0A101ML59"/>
<dbReference type="EMBL" id="LLXE01000096">
    <property type="protein sequence ID" value="KUM62589.1"/>
    <property type="molecule type" value="Genomic_DNA"/>
</dbReference>
<dbReference type="GO" id="GO:0003677">
    <property type="term" value="F:DNA binding"/>
    <property type="evidence" value="ECO:0007669"/>
    <property type="project" value="InterPro"/>
</dbReference>
<dbReference type="Pfam" id="PF04082">
    <property type="entry name" value="Fungal_trans"/>
    <property type="match status" value="1"/>
</dbReference>
<dbReference type="InterPro" id="IPR007219">
    <property type="entry name" value="XnlR_reg_dom"/>
</dbReference>
<evidence type="ECO:0000313" key="3">
    <source>
        <dbReference type="EMBL" id="KUM62589.1"/>
    </source>
</evidence>
<reference evidence="3 4" key="1">
    <citation type="submission" date="2015-10" db="EMBL/GenBank/DDBJ databases">
        <title>Genome sequencing of Penicillium freii.</title>
        <authorList>
            <person name="Nguyen H.D."/>
            <person name="Visagie C.M."/>
            <person name="Seifert K.A."/>
        </authorList>
    </citation>
    <scope>NUCLEOTIDE SEQUENCE [LARGE SCALE GENOMIC DNA]</scope>
    <source>
        <strain evidence="3 4">DAOM 242723</strain>
    </source>
</reference>
<proteinExistence type="predicted"/>
<organism evidence="3 4">
    <name type="scientific">Penicillium freii</name>
    <dbReference type="NCBI Taxonomy" id="48697"/>
    <lineage>
        <taxon>Eukaryota</taxon>
        <taxon>Fungi</taxon>
        <taxon>Dikarya</taxon>
        <taxon>Ascomycota</taxon>
        <taxon>Pezizomycotina</taxon>
        <taxon>Eurotiomycetes</taxon>
        <taxon>Eurotiomycetidae</taxon>
        <taxon>Eurotiales</taxon>
        <taxon>Aspergillaceae</taxon>
        <taxon>Penicillium</taxon>
    </lineage>
</organism>
<dbReference type="PANTHER" id="PTHR47425">
    <property type="entry name" value="FARB-RELATED"/>
    <property type="match status" value="1"/>
</dbReference>
<evidence type="ECO:0000313" key="4">
    <source>
        <dbReference type="Proteomes" id="UP000055045"/>
    </source>
</evidence>
<dbReference type="STRING" id="48697.A0A101ML59"/>
<dbReference type="Proteomes" id="UP000055045">
    <property type="component" value="Unassembled WGS sequence"/>
</dbReference>
<dbReference type="GO" id="GO:0006351">
    <property type="term" value="P:DNA-templated transcription"/>
    <property type="evidence" value="ECO:0007669"/>
    <property type="project" value="InterPro"/>
</dbReference>
<dbReference type="CDD" id="cd12148">
    <property type="entry name" value="fungal_TF_MHR"/>
    <property type="match status" value="1"/>
</dbReference>
<comment type="caution">
    <text evidence="3">The sequence shown here is derived from an EMBL/GenBank/DDBJ whole genome shotgun (WGS) entry which is preliminary data.</text>
</comment>
<feature type="domain" description="Xylanolytic transcriptional activator regulatory" evidence="2">
    <location>
        <begin position="44"/>
        <end position="135"/>
    </location>
</feature>
<evidence type="ECO:0000256" key="1">
    <source>
        <dbReference type="ARBA" id="ARBA00023242"/>
    </source>
</evidence>
<name>A0A101ML59_PENFR</name>
<keyword evidence="4" id="KW-1185">Reference proteome</keyword>
<keyword evidence="1" id="KW-0539">Nucleus</keyword>
<dbReference type="GO" id="GO:0008270">
    <property type="term" value="F:zinc ion binding"/>
    <property type="evidence" value="ECO:0007669"/>
    <property type="project" value="InterPro"/>
</dbReference>
<dbReference type="InterPro" id="IPR052761">
    <property type="entry name" value="Fungal_Detox/Toxin_TFs"/>
</dbReference>
<gene>
    <name evidence="3" type="ORF">ACN42_g4495</name>
</gene>
<sequence>MLAGSAFIEQDTAVKAGFSSRKALRRTLFGRAKLLYEFETEPDAYTQIQALLLMMQWHGSGGGHKDPTYWFDLAYSTAERVGLLASLETGSFSHRHRLWWCLYVRDRILSLGFRRPLRIPNSDVTMSLLESTQYYSSEPYHDLVLIMLGDSSAMLNWENQERMMLLFIQEIKLAHCLGVMINLLYQDAWSTSQSGDCEYSMVSRSNVSQAAITECEQLLKTWIQNLPAPAHYFPPSLLHDCHTESPEIVLLVHQAFLYLLHLTAMSILYHAASSAGDGLQTTFVSEMLVSEMRCLTLQVTEIINELHDCKMLHFLPGSTVTILSIILEASVPDLKGSDNIVRMQAMSNLYACEEAAGRLLQTYPAAEIVLSQAQNARGHLLGLITT</sequence>
<accession>A0A101ML59</accession>
<dbReference type="PANTHER" id="PTHR47425:SF3">
    <property type="entry name" value="ZN(II)2CYS6 TRANSCRIPTION FACTOR (EUROFUNG)"/>
    <property type="match status" value="1"/>
</dbReference>
<dbReference type="SMART" id="SM00906">
    <property type="entry name" value="Fungal_trans"/>
    <property type="match status" value="1"/>
</dbReference>
<evidence type="ECO:0000259" key="2">
    <source>
        <dbReference type="SMART" id="SM00906"/>
    </source>
</evidence>